<dbReference type="InterPro" id="IPR049450">
    <property type="entry name" value="ACOT8-like_C"/>
</dbReference>
<dbReference type="Pfam" id="PF20789">
    <property type="entry name" value="4HBT_3C"/>
    <property type="match status" value="1"/>
</dbReference>
<dbReference type="Proteomes" id="UP000287972">
    <property type="component" value="Unassembled WGS sequence"/>
</dbReference>
<dbReference type="SUPFAM" id="SSF54637">
    <property type="entry name" value="Thioesterase/thiol ester dehydrase-isomerase"/>
    <property type="match status" value="2"/>
</dbReference>
<dbReference type="InterPro" id="IPR049449">
    <property type="entry name" value="TesB_ACOT8-like_N"/>
</dbReference>
<keyword evidence="4" id="KW-1185">Reference proteome</keyword>
<evidence type="ECO:0000259" key="1">
    <source>
        <dbReference type="Pfam" id="PF13622"/>
    </source>
</evidence>
<dbReference type="InterPro" id="IPR029069">
    <property type="entry name" value="HotDog_dom_sf"/>
</dbReference>
<evidence type="ECO:0000313" key="4">
    <source>
        <dbReference type="Proteomes" id="UP000287972"/>
    </source>
</evidence>
<dbReference type="PANTHER" id="PTHR38110">
    <property type="entry name" value="CHROMOSOME 23, WHOLE GENOME SHOTGUN SEQUENCE"/>
    <property type="match status" value="1"/>
</dbReference>
<name>A0A428QQY2_9HYPO</name>
<dbReference type="PANTHER" id="PTHR38110:SF3">
    <property type="entry name" value="THIOESTERASE-LIKE SUPERFAMILY-DOMAIN-CONTAINING PROTEIN"/>
    <property type="match status" value="1"/>
</dbReference>
<dbReference type="Pfam" id="PF13622">
    <property type="entry name" value="4HBT_3"/>
    <property type="match status" value="1"/>
</dbReference>
<accession>A0A428QQY2</accession>
<evidence type="ECO:0000259" key="2">
    <source>
        <dbReference type="Pfam" id="PF20789"/>
    </source>
</evidence>
<feature type="domain" description="Acyl-CoA thioesterase-like N-terminal HotDog" evidence="1">
    <location>
        <begin position="30"/>
        <end position="118"/>
    </location>
</feature>
<dbReference type="Gene3D" id="2.40.160.210">
    <property type="entry name" value="Acyl-CoA thioesterase, double hotdog domain"/>
    <property type="match status" value="1"/>
</dbReference>
<evidence type="ECO:0008006" key="5">
    <source>
        <dbReference type="Google" id="ProtNLM"/>
    </source>
</evidence>
<reference evidence="3 4" key="1">
    <citation type="submission" date="2017-06" db="EMBL/GenBank/DDBJ databases">
        <title>Comparative genomic analysis of Ambrosia Fusariam Clade fungi.</title>
        <authorList>
            <person name="Stajich J.E."/>
            <person name="Carrillo J."/>
            <person name="Kijimoto T."/>
            <person name="Eskalen A."/>
            <person name="O'Donnell K."/>
            <person name="Kasson M."/>
        </authorList>
    </citation>
    <scope>NUCLEOTIDE SEQUENCE [LARGE SCALE GENOMIC DNA]</scope>
    <source>
        <strain evidence="3 4">NRRL62606</strain>
    </source>
</reference>
<dbReference type="EMBL" id="NKCL01000481">
    <property type="protein sequence ID" value="RSL67684.1"/>
    <property type="molecule type" value="Genomic_DNA"/>
</dbReference>
<dbReference type="InterPro" id="IPR052389">
    <property type="entry name" value="Sec_Metab_Biosynth-Assoc"/>
</dbReference>
<dbReference type="InterPro" id="IPR042171">
    <property type="entry name" value="Acyl-CoA_hotdog"/>
</dbReference>
<protein>
    <recommendedName>
        <fullName evidence="5">Thioesterase domain-containing protein</fullName>
    </recommendedName>
</protein>
<sequence length="308" mass="34012">MDSEPAHTRSFEDAIAVHAVAQQTYSADLDPSWSIGDVPHGGYLAAIFYRVAKLHFLLNHPTRHEGCAAPINIQLTFVRRANIGRAILRVVDIKLGRRTSVIQISLMQSPLEQSKAVDKTIAHVTMSNLAAEAGLSLIEGQTAVGDRARPEWTRFDIPHPEFRKATGHVEVYQAEGSIQQSGLVYKQRSALTWDDGCQRVHGLWTNEAATFLLDVFPMLLAGLEKSMSKEEGTEGPIWFPTLTITIDFRKELPKCGVEWLRSRTSVKSVKNGGTAIEVELRTDETGEVVAVATHAGLMVDSARNRSKM</sequence>
<feature type="domain" description="Acyl-CoA thioesterase-like C-terminal" evidence="2">
    <location>
        <begin position="202"/>
        <end position="298"/>
    </location>
</feature>
<dbReference type="AlphaFoldDB" id="A0A428QQY2"/>
<evidence type="ECO:0000313" key="3">
    <source>
        <dbReference type="EMBL" id="RSL67684.1"/>
    </source>
</evidence>
<gene>
    <name evidence="3" type="ORF">CEP51_012623</name>
</gene>
<organism evidence="3 4">
    <name type="scientific">Fusarium floridanum</name>
    <dbReference type="NCBI Taxonomy" id="1325733"/>
    <lineage>
        <taxon>Eukaryota</taxon>
        <taxon>Fungi</taxon>
        <taxon>Dikarya</taxon>
        <taxon>Ascomycota</taxon>
        <taxon>Pezizomycotina</taxon>
        <taxon>Sordariomycetes</taxon>
        <taxon>Hypocreomycetidae</taxon>
        <taxon>Hypocreales</taxon>
        <taxon>Nectriaceae</taxon>
        <taxon>Fusarium</taxon>
        <taxon>Fusarium solani species complex</taxon>
    </lineage>
</organism>
<proteinExistence type="predicted"/>
<comment type="caution">
    <text evidence="3">The sequence shown here is derived from an EMBL/GenBank/DDBJ whole genome shotgun (WGS) entry which is preliminary data.</text>
</comment>